<dbReference type="InterPro" id="IPR001478">
    <property type="entry name" value="PDZ"/>
</dbReference>
<feature type="compositionally biased region" description="Low complexity" evidence="1">
    <location>
        <begin position="1479"/>
        <end position="1494"/>
    </location>
</feature>
<proteinExistence type="predicted"/>
<feature type="compositionally biased region" description="Low complexity" evidence="1">
    <location>
        <begin position="1794"/>
        <end position="1803"/>
    </location>
</feature>
<name>A0A7I8VG80_9ANNE</name>
<feature type="region of interest" description="Disordered" evidence="1">
    <location>
        <begin position="1447"/>
        <end position="1466"/>
    </location>
</feature>
<dbReference type="OrthoDB" id="6270916at2759"/>
<feature type="region of interest" description="Disordered" evidence="1">
    <location>
        <begin position="1475"/>
        <end position="1498"/>
    </location>
</feature>
<dbReference type="PROSITE" id="PS50106">
    <property type="entry name" value="PDZ"/>
    <property type="match status" value="1"/>
</dbReference>
<feature type="region of interest" description="Disordered" evidence="1">
    <location>
        <begin position="1594"/>
        <end position="1614"/>
    </location>
</feature>
<feature type="compositionally biased region" description="Basic and acidic residues" evidence="1">
    <location>
        <begin position="1650"/>
        <end position="1684"/>
    </location>
</feature>
<dbReference type="InterPro" id="IPR024855">
    <property type="entry name" value="UNC79"/>
</dbReference>
<dbReference type="SMART" id="SM00228">
    <property type="entry name" value="PDZ"/>
    <property type="match status" value="1"/>
</dbReference>
<evidence type="ECO:0000259" key="2">
    <source>
        <dbReference type="PROSITE" id="PS50106"/>
    </source>
</evidence>
<feature type="compositionally biased region" description="Basic and acidic residues" evidence="1">
    <location>
        <begin position="1594"/>
        <end position="1604"/>
    </location>
</feature>
<accession>A0A7I8VG80</accession>
<evidence type="ECO:0000313" key="4">
    <source>
        <dbReference type="Proteomes" id="UP000549394"/>
    </source>
</evidence>
<dbReference type="PANTHER" id="PTHR21696:SF2">
    <property type="entry name" value="PROTEIN UNC-79 HOMOLOG"/>
    <property type="match status" value="1"/>
</dbReference>
<gene>
    <name evidence="3" type="ORF">DGYR_LOCUS4103</name>
</gene>
<evidence type="ECO:0000313" key="3">
    <source>
        <dbReference type="EMBL" id="CAD5115352.1"/>
    </source>
</evidence>
<evidence type="ECO:0000256" key="1">
    <source>
        <dbReference type="SAM" id="MobiDB-lite"/>
    </source>
</evidence>
<dbReference type="InterPro" id="IPR036034">
    <property type="entry name" value="PDZ_sf"/>
</dbReference>
<dbReference type="SUPFAM" id="SSF50156">
    <property type="entry name" value="PDZ domain-like"/>
    <property type="match status" value="1"/>
</dbReference>
<feature type="compositionally biased region" description="Basic and acidic residues" evidence="1">
    <location>
        <begin position="1705"/>
        <end position="1727"/>
    </location>
</feature>
<organism evidence="3 4">
    <name type="scientific">Dimorphilus gyrociliatus</name>
    <dbReference type="NCBI Taxonomy" id="2664684"/>
    <lineage>
        <taxon>Eukaryota</taxon>
        <taxon>Metazoa</taxon>
        <taxon>Spiralia</taxon>
        <taxon>Lophotrochozoa</taxon>
        <taxon>Annelida</taxon>
        <taxon>Polychaeta</taxon>
        <taxon>Polychaeta incertae sedis</taxon>
        <taxon>Dinophilidae</taxon>
        <taxon>Dimorphilus</taxon>
    </lineage>
</organism>
<sequence length="2448" mass="277696">MQESVTGRKLESLLPPYESPPPWIPPHLRKGHMFYDNDIEQFLPRILYIRRQNSQSTLGFHIRGGKEYHCAIYVSKVIQGSEAERVGLCEGDQILAVNGVSFENLSHSEAVRVLTGTNEVEITVKYFPYGYRRSFDRTNLIADIQDQEKDRKIYGMATRAAAFSSKIRNLKDYHYRIINNLTPQPSGVDVANTLKYFSQTLLSVLKDVPPVLSGFSFTERQQDFVRSSLFPSLNYSGLYQAVISILDIVPQIHQGQMTLGVAVLNVLGCLVSFIENEVLDTLPFTVASTLAFFPVSLQYHIISLLCNNLLPITLGYYGINDSPTYASNSVASILMLVYQHVENPAYHSRVLECFMSYKKNVVKDLLMVIAYGPPAAKTPAVVHLFHYWPQMDPALTDKRGKSFTEWTPILCQKEGCLNKNESRAVKMCMDPTLVVQCSEQSPPLYLCVDCAHVLRHEHEKKLIPVLKPLERIVSLKCENKNCMSPKNNAISTCFSNECASILGCRPIRLCQACHELKHDKEKEKSHIYAMSMPDLWSSPSDMQWILVEAIVSLLKEAEPIEDKRKVEMGEERLVTGLADMNDDDAENDANIAGNALEKLKPNYICAWLKTICRTHLEVVISCLLPHPCEYAKVGGHWETLSSRTSQIKEGLNRLFCLVPYDIVTFEVWDYVMPFWMEAIRTEIPRQEQMELKVLLCKVFDVDMCPLSFDMEHVYHFISEKFENTSSSVQEQTLLWLQILSLVDIIVPLHILLDMFQKGVQTMKLEEKDDIEQEAHENLDEPVENVTCYLLMLDITLKQIEMQSMSAHMGVYNETSKQLMLLLTSMISTPWQGKHTCDSDTEIIECKSCENGAIWHQIAYQLLAYITPRDEIQIPEKDIPRIDEIHHNIFSKSDKETPVTEQKVDDVNLQLNVDQQLPHLQLLYALLQELSHQTDADALFYLLHSLRYLCLHGECLNYGIRDNEMLVKHCLKTLFIPRLLEAKHSTLGTIGVPLLLHCLTIPSGADVFWHLVEEDFTSEDWTSRFSAVEKVVIVSRLIQPETIMNNHVILTAIAHATCYLIDMLNDVKPEVAQRTLLYLDTIKTSSLKFLMHALEFQFDSVISDRSMIMQRIYLLFVALRNKREVIGWEFFLSRFDTLCLEAQLDLDNSVDASSVTGLSNNDRQSEHFLRKLNRARFALARTNSIRSLSGSLKPPYRRAASVPHHLLVKNCAQSFKDKEKHYPRQQSAPQFNLHRNPRGSKFGLSMFSNYPGTGHLREFTDEESKLAALLQRAMELEGVDSETVHMLVTFLMKFMTTCDVSKVNEDKNTSRVQGVVLRHLNVLLGYNQIEKSFSVPPYKLRNSAVFNAFLAGLPHVLDRNFALGNIIFPIAYLLLKYCASPQRYASDYQPPNYTLWLLDPHCRLTWLQTFLVILYKYQYSTAPANEIIPTLMQITINTVDAHMHQCKEHDETMAPPSPFVPRHRDTSNVSVGDLENIQETDTPPQSPSDSQSSTTGGEACSLKAQNIEVISDTEDIKVPLSAQSSTTSSKVKKAFNFGSPTLPRNNALSIASPSEAVDALQREQPRRLAEYNAGSGSERTFKQSVEEFMMKSISKMKETSDKEDVSPTILKTPEDHVEQKMVEQIEEFEKKQVLSSVLSCTIAEVDEDEKSAEKSTEKSAEDSTEKPVEKPPDEISTEKLLEDTAKQTSKPKPFVKIPSASFVEMQSKEFQPEKITRQRASSAKEEKVANLQDNSETEESPSQSPRRSMKPNFRQRKQRKTGLKTIELQKMFSDLEDGSSTKSSICRKPRKSELLKASSKKSTLPQNKSSNQGETVMVERCPQCHSILEKYDDDTISLAIVCMSCFIHREPVMAAPLLFDMLNAASRIAAGIHYSWQNEIPTLIIPGNCVSVARQFIRCTLHQLSPNGIFSQLIVSQIDNSDLLKTIATALIDFQDLNCFMALQSILEGVNEMKNINDDQIINAVQNLAVFMDYVAMETQTPTWNNILPLFDIFFRRLPQFLPTNCEISSVFKIMIQVLKVPSLSNFKTILEPFSKMLSFAIQNCRFKLQQVLDICSLANRAYAKERDKLYLTRGIIVELIQALKFRVSLPDENLILLVQFVCLDLGGTVGPTAITEDLSITFALYTQSLVSTGAADCMKQYTSDCVEFVADLHTIYKIGTNASSKTGSNQRAHQNLNEDTLGSQLKAGIAQYIALEFTRSHGRDNKAVISRYMPWLYHPPSAMQQGPKEFIDCVSHIRLLSWLLLGALTHTAVTRNQAPTFCQPIPLDASCHIADHIMVVLTGFAEQSKASVLHMSSLFHAFVLCQLWTVYCECSSTPEQDQESHTTIMDFWGRVTPGALQLLSHSKVHSEMVNLHILSLMEALQDVNSPVLAKLFPMWTPILYSHHKQLPGHMQVRLQMCQNWEPRDIYANSNNFETDVLLKWLKRLQFKLGQIEVQSSAATQFYTV</sequence>
<comment type="caution">
    <text evidence="3">The sequence shown here is derived from an EMBL/GenBank/DDBJ whole genome shotgun (WGS) entry which is preliminary data.</text>
</comment>
<protein>
    <submittedName>
        <fullName evidence="3">DgyrCDS4332</fullName>
    </submittedName>
</protein>
<dbReference type="Pfam" id="PF14776">
    <property type="entry name" value="UNC-79"/>
    <property type="match status" value="2"/>
</dbReference>
<feature type="region of interest" description="Disordered" evidence="1">
    <location>
        <begin position="1642"/>
        <end position="1812"/>
    </location>
</feature>
<feature type="compositionally biased region" description="Basic residues" evidence="1">
    <location>
        <begin position="1746"/>
        <end position="1761"/>
    </location>
</feature>
<keyword evidence="4" id="KW-1185">Reference proteome</keyword>
<reference evidence="3 4" key="1">
    <citation type="submission" date="2020-08" db="EMBL/GenBank/DDBJ databases">
        <authorList>
            <person name="Hejnol A."/>
        </authorList>
    </citation>
    <scope>NUCLEOTIDE SEQUENCE [LARGE SCALE GENOMIC DNA]</scope>
</reference>
<dbReference type="Proteomes" id="UP000549394">
    <property type="component" value="Unassembled WGS sequence"/>
</dbReference>
<dbReference type="PANTHER" id="PTHR21696">
    <property type="entry name" value="PROTEIN UNC-79 HOMOLOG"/>
    <property type="match status" value="1"/>
</dbReference>
<dbReference type="EMBL" id="CAJFCJ010000006">
    <property type="protein sequence ID" value="CAD5115352.1"/>
    <property type="molecule type" value="Genomic_DNA"/>
</dbReference>
<dbReference type="Gene3D" id="2.30.42.10">
    <property type="match status" value="1"/>
</dbReference>
<feature type="domain" description="PDZ" evidence="2">
    <location>
        <begin position="46"/>
        <end position="119"/>
    </location>
</feature>
<dbReference type="Pfam" id="PF00595">
    <property type="entry name" value="PDZ"/>
    <property type="match status" value="1"/>
</dbReference>